<reference evidence="3" key="1">
    <citation type="journal article" date="2019" name="Int. J. Syst. Evol. Microbiol.">
        <title>The Global Catalogue of Microorganisms (GCM) 10K type strain sequencing project: providing services to taxonomists for standard genome sequencing and annotation.</title>
        <authorList>
            <consortium name="The Broad Institute Genomics Platform"/>
            <consortium name="The Broad Institute Genome Sequencing Center for Infectious Disease"/>
            <person name="Wu L."/>
            <person name="Ma J."/>
        </authorList>
    </citation>
    <scope>NUCLEOTIDE SEQUENCE [LARGE SCALE GENOMIC DNA]</scope>
    <source>
        <strain evidence="3">JCM 18298</strain>
    </source>
</reference>
<name>A0ABP9KG33_9NOCA</name>
<evidence type="ECO:0000313" key="2">
    <source>
        <dbReference type="EMBL" id="GAA5058144.1"/>
    </source>
</evidence>
<keyword evidence="1" id="KW-1133">Transmembrane helix</keyword>
<evidence type="ECO:0008006" key="4">
    <source>
        <dbReference type="Google" id="ProtNLM"/>
    </source>
</evidence>
<evidence type="ECO:0000313" key="3">
    <source>
        <dbReference type="Proteomes" id="UP001500603"/>
    </source>
</evidence>
<keyword evidence="1" id="KW-0472">Membrane</keyword>
<sequence length="230" mass="24474">MNNKTNVAAGWSFARIGGVAGLVFAATIVAPNLILEPAGLPRVGAELDEVTAFFTTKSDVVGWSLYFLPTAWLSLTIFGAAAVAALWPRERATGSAWSLVGFAGMLLQNATFVGISGIRLALTTTTDRSGLWTLHNAMFTVNGTFLALAMLGLSLAGLRTGTIARWHGTLGLIAAAGQFLSATLVAPIIDHTGPLTLLSLASWLLWVVWIVAYGVTLIRLRRNHLDDQRD</sequence>
<gene>
    <name evidence="2" type="ORF">GCM10023318_37130</name>
</gene>
<feature type="transmembrane region" description="Helical" evidence="1">
    <location>
        <begin position="63"/>
        <end position="87"/>
    </location>
</feature>
<feature type="transmembrane region" description="Helical" evidence="1">
    <location>
        <begin position="195"/>
        <end position="220"/>
    </location>
</feature>
<keyword evidence="1" id="KW-0812">Transmembrane</keyword>
<feature type="transmembrane region" description="Helical" evidence="1">
    <location>
        <begin position="134"/>
        <end position="158"/>
    </location>
</feature>
<organism evidence="2 3">
    <name type="scientific">Nocardia callitridis</name>
    <dbReference type="NCBI Taxonomy" id="648753"/>
    <lineage>
        <taxon>Bacteria</taxon>
        <taxon>Bacillati</taxon>
        <taxon>Actinomycetota</taxon>
        <taxon>Actinomycetes</taxon>
        <taxon>Mycobacteriales</taxon>
        <taxon>Nocardiaceae</taxon>
        <taxon>Nocardia</taxon>
    </lineage>
</organism>
<comment type="caution">
    <text evidence="2">The sequence shown here is derived from an EMBL/GenBank/DDBJ whole genome shotgun (WGS) entry which is preliminary data.</text>
</comment>
<dbReference type="RefSeq" id="WP_345496795.1">
    <property type="nucleotide sequence ID" value="NZ_BAABJM010000003.1"/>
</dbReference>
<feature type="transmembrane region" description="Helical" evidence="1">
    <location>
        <begin position="99"/>
        <end position="122"/>
    </location>
</feature>
<keyword evidence="3" id="KW-1185">Reference proteome</keyword>
<dbReference type="EMBL" id="BAABJM010000003">
    <property type="protein sequence ID" value="GAA5058144.1"/>
    <property type="molecule type" value="Genomic_DNA"/>
</dbReference>
<dbReference type="Proteomes" id="UP001500603">
    <property type="component" value="Unassembled WGS sequence"/>
</dbReference>
<feature type="transmembrane region" description="Helical" evidence="1">
    <location>
        <begin position="12"/>
        <end position="34"/>
    </location>
</feature>
<proteinExistence type="predicted"/>
<protein>
    <recommendedName>
        <fullName evidence="4">DUF4386 family protein</fullName>
    </recommendedName>
</protein>
<feature type="transmembrane region" description="Helical" evidence="1">
    <location>
        <begin position="170"/>
        <end position="189"/>
    </location>
</feature>
<evidence type="ECO:0000256" key="1">
    <source>
        <dbReference type="SAM" id="Phobius"/>
    </source>
</evidence>
<accession>A0ABP9KG33</accession>